<dbReference type="Proteomes" id="UP000051886">
    <property type="component" value="Unassembled WGS sequence"/>
</dbReference>
<accession>A0A0R2LH24</accession>
<reference evidence="8 9" key="1">
    <citation type="journal article" date="2015" name="Genome Announc.">
        <title>Expanding the biotechnology potential of lactobacilli through comparative genomics of 213 strains and associated genera.</title>
        <authorList>
            <person name="Sun Z."/>
            <person name="Harris H.M."/>
            <person name="McCann A."/>
            <person name="Guo C."/>
            <person name="Argimon S."/>
            <person name="Zhang W."/>
            <person name="Yang X."/>
            <person name="Jeffery I.B."/>
            <person name="Cooney J.C."/>
            <person name="Kagawa T.F."/>
            <person name="Liu W."/>
            <person name="Song Y."/>
            <person name="Salvetti E."/>
            <person name="Wrobel A."/>
            <person name="Rasinkangas P."/>
            <person name="Parkhill J."/>
            <person name="Rea M.C."/>
            <person name="O'Sullivan O."/>
            <person name="Ritari J."/>
            <person name="Douillard F.P."/>
            <person name="Paul Ross R."/>
            <person name="Yang R."/>
            <person name="Briner A.E."/>
            <person name="Felis G.E."/>
            <person name="de Vos W.M."/>
            <person name="Barrangou R."/>
            <person name="Klaenhammer T.R."/>
            <person name="Caufield P.W."/>
            <person name="Cui Y."/>
            <person name="Zhang H."/>
            <person name="O'Toole P.W."/>
        </authorList>
    </citation>
    <scope>NUCLEOTIDE SEQUENCE [LARGE SCALE GENOMIC DNA]</scope>
    <source>
        <strain evidence="8 9">NBRC 103219</strain>
    </source>
</reference>
<dbReference type="GO" id="GO:0046933">
    <property type="term" value="F:proton-transporting ATP synthase activity, rotational mechanism"/>
    <property type="evidence" value="ECO:0007669"/>
    <property type="project" value="UniProtKB-UniRule"/>
</dbReference>
<dbReference type="PRINTS" id="PR00125">
    <property type="entry name" value="ATPASEDELTA"/>
</dbReference>
<comment type="subcellular location">
    <subcellularLocation>
        <location evidence="7">Cell membrane</location>
        <topology evidence="7">Peripheral membrane protein</topology>
    </subcellularLocation>
    <subcellularLocation>
        <location evidence="1">Membrane</location>
    </subcellularLocation>
</comment>
<comment type="similarity">
    <text evidence="7">Belongs to the ATPase delta chain family.</text>
</comment>
<dbReference type="Pfam" id="PF00213">
    <property type="entry name" value="OSCP"/>
    <property type="match status" value="1"/>
</dbReference>
<evidence type="ECO:0000256" key="1">
    <source>
        <dbReference type="ARBA" id="ARBA00004370"/>
    </source>
</evidence>
<dbReference type="STRING" id="449659.IV66_GL001194"/>
<dbReference type="OrthoDB" id="9786633at2"/>
<evidence type="ECO:0000256" key="3">
    <source>
        <dbReference type="ARBA" id="ARBA00022781"/>
    </source>
</evidence>
<comment type="caution">
    <text evidence="8">The sequence shown here is derived from an EMBL/GenBank/DDBJ whole genome shotgun (WGS) entry which is preliminary data.</text>
</comment>
<keyword evidence="2 7" id="KW-0813">Transport</keyword>
<proteinExistence type="inferred from homology"/>
<dbReference type="GO" id="GO:0005886">
    <property type="term" value="C:plasma membrane"/>
    <property type="evidence" value="ECO:0007669"/>
    <property type="project" value="UniProtKB-SubCell"/>
</dbReference>
<dbReference type="AlphaFoldDB" id="A0A0R2LH24"/>
<evidence type="ECO:0000256" key="7">
    <source>
        <dbReference type="HAMAP-Rule" id="MF_01416"/>
    </source>
</evidence>
<name>A0A0R2LH24_9LACO</name>
<evidence type="ECO:0000256" key="2">
    <source>
        <dbReference type="ARBA" id="ARBA00022448"/>
    </source>
</evidence>
<dbReference type="InterPro" id="IPR000711">
    <property type="entry name" value="ATPase_OSCP/dsu"/>
</dbReference>
<dbReference type="NCBIfam" id="TIGR01145">
    <property type="entry name" value="ATP_synt_delta"/>
    <property type="match status" value="1"/>
</dbReference>
<dbReference type="NCBIfam" id="NF004403">
    <property type="entry name" value="PRK05758.2-4"/>
    <property type="match status" value="1"/>
</dbReference>
<evidence type="ECO:0000313" key="9">
    <source>
        <dbReference type="Proteomes" id="UP000051886"/>
    </source>
</evidence>
<dbReference type="HAMAP" id="MF_01416">
    <property type="entry name" value="ATP_synth_delta_bact"/>
    <property type="match status" value="1"/>
</dbReference>
<keyword evidence="3 7" id="KW-0375">Hydrogen ion transport</keyword>
<dbReference type="PATRIC" id="fig|449659.4.peg.1211"/>
<evidence type="ECO:0000256" key="4">
    <source>
        <dbReference type="ARBA" id="ARBA00023065"/>
    </source>
</evidence>
<sequence length="180" mass="20004">MALSNAEVASRYGQALFDVAESKDITSQTAAELAELQKVIEEQPDLLVFFVSPQITNEAKKEMLQSLQSNASQLVNDFLQMLFDYGRLQNVSDIIDEFNRLNDDKNGTVRVRVTTAIKLDDEQKAKISAKFAQVVGASKVVLEPVVDEKIIGGVVLRSQDNIYDGSVKSKIDKIKRLLLN</sequence>
<comment type="function">
    <text evidence="7">This protein is part of the stalk that links CF(0) to CF(1). It either transmits conformational changes from CF(0) to CF(1) or is implicated in proton conduction.</text>
</comment>
<dbReference type="GO" id="GO:0045259">
    <property type="term" value="C:proton-transporting ATP synthase complex"/>
    <property type="evidence" value="ECO:0007669"/>
    <property type="project" value="UniProtKB-KW"/>
</dbReference>
<dbReference type="InterPro" id="IPR026015">
    <property type="entry name" value="ATP_synth_OSCP/delta_N_sf"/>
</dbReference>
<evidence type="ECO:0000256" key="5">
    <source>
        <dbReference type="ARBA" id="ARBA00023136"/>
    </source>
</evidence>
<dbReference type="RefSeq" id="WP_017868354.1">
    <property type="nucleotide sequence ID" value="NZ_BJYB01000007.1"/>
</dbReference>
<dbReference type="EMBL" id="JQCN01000017">
    <property type="protein sequence ID" value="KRO01016.1"/>
    <property type="molecule type" value="Genomic_DNA"/>
</dbReference>
<organism evidence="8 9">
    <name type="scientific">Ligilactobacillus pobuzihii</name>
    <dbReference type="NCBI Taxonomy" id="449659"/>
    <lineage>
        <taxon>Bacteria</taxon>
        <taxon>Bacillati</taxon>
        <taxon>Bacillota</taxon>
        <taxon>Bacilli</taxon>
        <taxon>Lactobacillales</taxon>
        <taxon>Lactobacillaceae</taxon>
        <taxon>Ligilactobacillus</taxon>
    </lineage>
</organism>
<dbReference type="SUPFAM" id="SSF47928">
    <property type="entry name" value="N-terminal domain of the delta subunit of the F1F0-ATP synthase"/>
    <property type="match status" value="1"/>
</dbReference>
<comment type="function">
    <text evidence="7">F(1)F(0) ATP synthase produces ATP from ADP in the presence of a proton or sodium gradient. F-type ATPases consist of two structural domains, F(1) containing the extramembraneous catalytic core and F(0) containing the membrane proton channel, linked together by a central stalk and a peripheral stalk. During catalysis, ATP synthesis in the catalytic domain of F(1) is coupled via a rotary mechanism of the central stalk subunits to proton translocation.</text>
</comment>
<keyword evidence="5 7" id="KW-0472">Membrane</keyword>
<dbReference type="Gene3D" id="1.10.520.20">
    <property type="entry name" value="N-terminal domain of the delta subunit of the F1F0-ATP synthase"/>
    <property type="match status" value="1"/>
</dbReference>
<evidence type="ECO:0000256" key="6">
    <source>
        <dbReference type="ARBA" id="ARBA00023310"/>
    </source>
</evidence>
<dbReference type="PANTHER" id="PTHR11910">
    <property type="entry name" value="ATP SYNTHASE DELTA CHAIN"/>
    <property type="match status" value="1"/>
</dbReference>
<gene>
    <name evidence="7" type="primary">atpH</name>
    <name evidence="8" type="ORF">IV66_GL001194</name>
</gene>
<keyword evidence="7" id="KW-1003">Cell membrane</keyword>
<protein>
    <recommendedName>
        <fullName evidence="7">ATP synthase subunit delta</fullName>
    </recommendedName>
    <alternativeName>
        <fullName evidence="7">ATP synthase F(1) sector subunit delta</fullName>
    </alternativeName>
    <alternativeName>
        <fullName evidence="7">F-type ATPase subunit delta</fullName>
        <shortName evidence="7">F-ATPase subunit delta</shortName>
    </alternativeName>
</protein>
<keyword evidence="6 7" id="KW-0066">ATP synthesis</keyword>
<keyword evidence="9" id="KW-1185">Reference proteome</keyword>
<evidence type="ECO:0000313" key="8">
    <source>
        <dbReference type="EMBL" id="KRO01016.1"/>
    </source>
</evidence>
<keyword evidence="7" id="KW-0139">CF(1)</keyword>
<keyword evidence="4 7" id="KW-0406">Ion transport</keyword>